<organism evidence="2 3">
    <name type="scientific">Caballeronia udeis</name>
    <dbReference type="NCBI Taxonomy" id="1232866"/>
    <lineage>
        <taxon>Bacteria</taxon>
        <taxon>Pseudomonadati</taxon>
        <taxon>Pseudomonadota</taxon>
        <taxon>Betaproteobacteria</taxon>
        <taxon>Burkholderiales</taxon>
        <taxon>Burkholderiaceae</taxon>
        <taxon>Caballeronia</taxon>
    </lineage>
</organism>
<dbReference type="InterPro" id="IPR001096">
    <property type="entry name" value="Peptidase_C13"/>
</dbReference>
<evidence type="ECO:0000313" key="3">
    <source>
        <dbReference type="Proteomes" id="UP001620514"/>
    </source>
</evidence>
<dbReference type="Gene3D" id="3.40.50.1460">
    <property type="match status" value="1"/>
</dbReference>
<keyword evidence="1" id="KW-0732">Signal</keyword>
<dbReference type="PROSITE" id="PS51257">
    <property type="entry name" value="PROKAR_LIPOPROTEIN"/>
    <property type="match status" value="1"/>
</dbReference>
<sequence length="376" mass="40602">MKSSQVIHCWRVLAALLITTVLFGCAELSPTNPEAQQQSMTLERQQDAQAVRDTATPATGRRVWFAGFAMSSASTAFQNDMELVSSRLSELGGPVVKYEDSNGQQTGRLRYPFATPATLAEAVQHISSHAGPDDIVVVFISTHGNRKILGVNAAHKEFQPMTAGELSAALAPLGKRPTVVILSACFAGSFLPELQGERRIVITAASGERASFGCQPASRNTFFTEGLFATDFDASKSLSQLMAQAKVEIARREHVLKFPNSEPQMSVGLKVRWLAERPLKDWFQPGNEINDAPPVAPLSLLGDAGKNAYRKYQSEPSPRAFVISSGGAGQYAVGTTPKDASLPSDPAARALALCNRRGLADCRLYAVDDRVVWSEH</sequence>
<dbReference type="EMBL" id="JBIYDN010000004">
    <property type="protein sequence ID" value="MFK4441862.1"/>
    <property type="molecule type" value="Genomic_DNA"/>
</dbReference>
<keyword evidence="3" id="KW-1185">Reference proteome</keyword>
<evidence type="ECO:0000313" key="2">
    <source>
        <dbReference type="EMBL" id="MFK4441862.1"/>
    </source>
</evidence>
<accession>A0ABW8MDV9</accession>
<dbReference type="Pfam" id="PF01650">
    <property type="entry name" value="Peptidase_C13"/>
    <property type="match status" value="1"/>
</dbReference>
<gene>
    <name evidence="2" type="ORF">ABH943_001877</name>
</gene>
<reference evidence="2 3" key="2">
    <citation type="submission" date="2024-11" db="EMBL/GenBank/DDBJ databases">
        <title>Using genomics to understand microbial adaptation to soil warming.</title>
        <authorList>
            <person name="Deangelis K.M. PhD."/>
        </authorList>
    </citation>
    <scope>NUCLEOTIDE SEQUENCE [LARGE SCALE GENOMIC DNA]</scope>
    <source>
        <strain evidence="2 3">GAS97</strain>
    </source>
</reference>
<proteinExistence type="predicted"/>
<dbReference type="InterPro" id="IPR029030">
    <property type="entry name" value="Caspase-like_dom_sf"/>
</dbReference>
<reference evidence="2 3" key="1">
    <citation type="submission" date="2024-10" db="EMBL/GenBank/DDBJ databases">
        <authorList>
            <person name="Deangelis K."/>
            <person name="Huntemann M."/>
            <person name="Clum A."/>
            <person name="Wang J."/>
            <person name="Palaniappan K."/>
            <person name="Ritter S."/>
            <person name="Chen I.-M."/>
            <person name="Stamatis D."/>
            <person name="Reddy T."/>
            <person name="O'Malley R."/>
            <person name="Daum C."/>
            <person name="Ng V."/>
            <person name="Ivanova N."/>
            <person name="Kyrpides N."/>
            <person name="Woyke T."/>
        </authorList>
    </citation>
    <scope>NUCLEOTIDE SEQUENCE [LARGE SCALE GENOMIC DNA]</scope>
    <source>
        <strain evidence="2 3">GAS97</strain>
    </source>
</reference>
<feature type="chain" id="PRO_5045774117" description="Peptidase C13 family protein" evidence="1">
    <location>
        <begin position="27"/>
        <end position="376"/>
    </location>
</feature>
<evidence type="ECO:0000256" key="1">
    <source>
        <dbReference type="SAM" id="SignalP"/>
    </source>
</evidence>
<dbReference type="RefSeq" id="WP_404605872.1">
    <property type="nucleotide sequence ID" value="NZ_JBIYDN010000004.1"/>
</dbReference>
<evidence type="ECO:0008006" key="4">
    <source>
        <dbReference type="Google" id="ProtNLM"/>
    </source>
</evidence>
<dbReference type="SUPFAM" id="SSF52129">
    <property type="entry name" value="Caspase-like"/>
    <property type="match status" value="1"/>
</dbReference>
<protein>
    <recommendedName>
        <fullName evidence="4">Peptidase C13 family protein</fullName>
    </recommendedName>
</protein>
<comment type="caution">
    <text evidence="2">The sequence shown here is derived from an EMBL/GenBank/DDBJ whole genome shotgun (WGS) entry which is preliminary data.</text>
</comment>
<feature type="signal peptide" evidence="1">
    <location>
        <begin position="1"/>
        <end position="26"/>
    </location>
</feature>
<dbReference type="Proteomes" id="UP001620514">
    <property type="component" value="Unassembled WGS sequence"/>
</dbReference>
<name>A0ABW8MDV9_9BURK</name>